<dbReference type="RefSeq" id="WP_053397359.1">
    <property type="nucleotide sequence ID" value="NZ_LFQU01000001.1"/>
</dbReference>
<feature type="transmembrane region" description="Helical" evidence="1">
    <location>
        <begin position="59"/>
        <end position="80"/>
    </location>
</feature>
<evidence type="ECO:0008006" key="4">
    <source>
        <dbReference type="Google" id="ProtNLM"/>
    </source>
</evidence>
<feature type="transmembrane region" description="Helical" evidence="1">
    <location>
        <begin position="163"/>
        <end position="188"/>
    </location>
</feature>
<feature type="transmembrane region" description="Helical" evidence="1">
    <location>
        <begin position="353"/>
        <end position="370"/>
    </location>
</feature>
<sequence length="429" mass="47811">MKIIQVLLTLVLTSFFFFPFYTTFLPAINTKMIVAALGGILLLVKLARTGSAQIDKGIFSVSLWAALVSLVSLMSMVLNNTPDDSYLGYVVSMWVWLSAAYFVVSAIRFTHGSVTIERVCVYLISVGVLQCLLAIAVDTIPAVKAFVDSILEGEGFMGKNEDRLYGLGCALDVAGTRFSALLIMIAFLLPKAAQKEKSGLYLTLLLTAFCILVGIGSIIGRTTVVGAVLSLLYIFYALCFKKNITDTARNKLVRWIVCGLCAGLVVAAGLYNVSPQWRKYFQFGFEGFFSLAETGHWEVHSNTQLAAQFILPDNMWTWIIGDGYIASTTIDPYYIGKTWTGFYKGTDVGYSRFLFYFGLIGLTTFSLFFVKTCQVCADRIKEYRDMFIIFLLINFIVWFKVSTDIFVVFAPFLCLSALKKEECQELVEQ</sequence>
<accession>A0A8E1QZF5</accession>
<keyword evidence="1" id="KW-0472">Membrane</keyword>
<keyword evidence="3" id="KW-1185">Reference proteome</keyword>
<feature type="transmembrane region" description="Helical" evidence="1">
    <location>
        <begin position="224"/>
        <end position="240"/>
    </location>
</feature>
<protein>
    <recommendedName>
        <fullName evidence="4">Ligase</fullName>
    </recommendedName>
</protein>
<evidence type="ECO:0000313" key="3">
    <source>
        <dbReference type="Proteomes" id="UP000036951"/>
    </source>
</evidence>
<organism evidence="2 3">
    <name type="scientific">Xylanibacter rarus</name>
    <dbReference type="NCBI Taxonomy" id="1676614"/>
    <lineage>
        <taxon>Bacteria</taxon>
        <taxon>Pseudomonadati</taxon>
        <taxon>Bacteroidota</taxon>
        <taxon>Bacteroidia</taxon>
        <taxon>Bacteroidales</taxon>
        <taxon>Prevotellaceae</taxon>
        <taxon>Xylanibacter</taxon>
    </lineage>
</organism>
<feature type="transmembrane region" description="Helical" evidence="1">
    <location>
        <begin position="119"/>
        <end position="143"/>
    </location>
</feature>
<comment type="caution">
    <text evidence="2">The sequence shown here is derived from an EMBL/GenBank/DDBJ whole genome shotgun (WGS) entry which is preliminary data.</text>
</comment>
<feature type="transmembrane region" description="Helical" evidence="1">
    <location>
        <begin position="252"/>
        <end position="271"/>
    </location>
</feature>
<name>A0A8E1QZF5_9BACT</name>
<reference evidence="2 3" key="1">
    <citation type="submission" date="2015-06" db="EMBL/GenBank/DDBJ databases">
        <title>Prevotella sp. 109, sp. nov., a novel member of the family Prevotellaceae isolated from human faeces.</title>
        <authorList>
            <person name="Shkoporov A.N."/>
            <person name="Chaplin A.V."/>
            <person name="Kafarskaia L.I."/>
            <person name="Efimov B.A."/>
        </authorList>
    </citation>
    <scope>NUCLEOTIDE SEQUENCE [LARGE SCALE GENOMIC DNA]</scope>
    <source>
        <strain evidence="2 3">109</strain>
    </source>
</reference>
<keyword evidence="1" id="KW-0812">Transmembrane</keyword>
<feature type="transmembrane region" description="Helical" evidence="1">
    <location>
        <begin position="86"/>
        <end position="107"/>
    </location>
</feature>
<proteinExistence type="predicted"/>
<gene>
    <name evidence="2" type="ORF">ACU52_00610</name>
</gene>
<dbReference type="EMBL" id="LFQU01000001">
    <property type="protein sequence ID" value="KOO69691.1"/>
    <property type="molecule type" value="Genomic_DNA"/>
</dbReference>
<feature type="transmembrane region" description="Helical" evidence="1">
    <location>
        <begin position="391"/>
        <end position="413"/>
    </location>
</feature>
<evidence type="ECO:0000313" key="2">
    <source>
        <dbReference type="EMBL" id="KOO69691.1"/>
    </source>
</evidence>
<feature type="transmembrane region" description="Helical" evidence="1">
    <location>
        <begin position="200"/>
        <end position="218"/>
    </location>
</feature>
<feature type="transmembrane region" description="Helical" evidence="1">
    <location>
        <begin position="30"/>
        <end position="47"/>
    </location>
</feature>
<feature type="transmembrane region" description="Helical" evidence="1">
    <location>
        <begin position="7"/>
        <end position="24"/>
    </location>
</feature>
<dbReference type="AlphaFoldDB" id="A0A8E1QZF5"/>
<keyword evidence="1" id="KW-1133">Transmembrane helix</keyword>
<evidence type="ECO:0000256" key="1">
    <source>
        <dbReference type="SAM" id="Phobius"/>
    </source>
</evidence>
<dbReference type="Proteomes" id="UP000036951">
    <property type="component" value="Unassembled WGS sequence"/>
</dbReference>
<dbReference type="OrthoDB" id="703085at2"/>